<gene>
    <name evidence="3" type="ORF">HETSPECPRED_006233</name>
</gene>
<dbReference type="OrthoDB" id="4757095at2759"/>
<feature type="region of interest" description="Disordered" evidence="1">
    <location>
        <begin position="22"/>
        <end position="50"/>
    </location>
</feature>
<evidence type="ECO:0000313" key="4">
    <source>
        <dbReference type="Proteomes" id="UP000664521"/>
    </source>
</evidence>
<dbReference type="InterPro" id="IPR056632">
    <property type="entry name" value="DUF7730"/>
</dbReference>
<evidence type="ECO:0000256" key="1">
    <source>
        <dbReference type="SAM" id="MobiDB-lite"/>
    </source>
</evidence>
<dbReference type="AlphaFoldDB" id="A0A8H3FJZ8"/>
<name>A0A8H3FJZ8_9LECA</name>
<evidence type="ECO:0000259" key="2">
    <source>
        <dbReference type="Pfam" id="PF24864"/>
    </source>
</evidence>
<organism evidence="3 4">
    <name type="scientific">Heterodermia speciosa</name>
    <dbReference type="NCBI Taxonomy" id="116794"/>
    <lineage>
        <taxon>Eukaryota</taxon>
        <taxon>Fungi</taxon>
        <taxon>Dikarya</taxon>
        <taxon>Ascomycota</taxon>
        <taxon>Pezizomycotina</taxon>
        <taxon>Lecanoromycetes</taxon>
        <taxon>OSLEUM clade</taxon>
        <taxon>Lecanoromycetidae</taxon>
        <taxon>Caliciales</taxon>
        <taxon>Physciaceae</taxon>
        <taxon>Heterodermia</taxon>
    </lineage>
</organism>
<comment type="caution">
    <text evidence="3">The sequence shown here is derived from an EMBL/GenBank/DDBJ whole genome shotgun (WGS) entry which is preliminary data.</text>
</comment>
<evidence type="ECO:0000313" key="3">
    <source>
        <dbReference type="EMBL" id="CAF9926026.1"/>
    </source>
</evidence>
<keyword evidence="4" id="KW-1185">Reference proteome</keyword>
<feature type="compositionally biased region" description="Polar residues" evidence="1">
    <location>
        <begin position="22"/>
        <end position="36"/>
    </location>
</feature>
<dbReference type="Pfam" id="PF24864">
    <property type="entry name" value="DUF7730"/>
    <property type="match status" value="1"/>
</dbReference>
<feature type="domain" description="DUF7730" evidence="2">
    <location>
        <begin position="124"/>
        <end position="316"/>
    </location>
</feature>
<protein>
    <recommendedName>
        <fullName evidence="2">DUF7730 domain-containing protein</fullName>
    </recommendedName>
</protein>
<accession>A0A8H3FJZ8</accession>
<reference evidence="3" key="1">
    <citation type="submission" date="2021-03" db="EMBL/GenBank/DDBJ databases">
        <authorList>
            <person name="Tagirdzhanova G."/>
        </authorList>
    </citation>
    <scope>NUCLEOTIDE SEQUENCE</scope>
</reference>
<proteinExistence type="predicted"/>
<dbReference type="EMBL" id="CAJPDS010000040">
    <property type="protein sequence ID" value="CAF9926026.1"/>
    <property type="molecule type" value="Genomic_DNA"/>
</dbReference>
<sequence>MSRPKEKKAQAAKKLQIEKSIQNAQKQALASNATQNKRSRKGPYKAGAPKLQVPYEPLHKSISRSGGPVIQVHLPTPPANPLIKSPGCGLIKSTAPLVSTLSPVDLESKSKHIPVWLPETKQFPFMDLPAEIRIKVYRYFFKPAHYKIQFISRKFQALTYILPDRPQCEDPKVPESAMKRRRQFDYPRRVRSKETDIPPYELMPGPCALLLAHPRIGCEAAAYFYKLQTFSFSSCRVLNAFMDMLPQSSKQAITDVRLRHYTAGYSRYNYIDYWHVPDQRYKNYLTEIFKVRNDNQWEETLWRLSDEMCNLEKLSLDETINEIPMEVHEDAIWRKNLGPALCQMPRMMSVNIRFRSHHALDAVLEVEAYKLGQELLAPPYRDSNDAIEYVSNSSKPEKLIPPENRKPVKCIRLVMPGYERPLF</sequence>
<dbReference type="Proteomes" id="UP000664521">
    <property type="component" value="Unassembled WGS sequence"/>
</dbReference>
<dbReference type="PANTHER" id="PTHR38790">
    <property type="entry name" value="2EXR DOMAIN-CONTAINING PROTEIN-RELATED"/>
    <property type="match status" value="1"/>
</dbReference>
<dbReference type="PANTHER" id="PTHR38790:SF4">
    <property type="entry name" value="2EXR DOMAIN-CONTAINING PROTEIN"/>
    <property type="match status" value="1"/>
</dbReference>